<dbReference type="GO" id="GO:0046872">
    <property type="term" value="F:metal ion binding"/>
    <property type="evidence" value="ECO:0007669"/>
    <property type="project" value="UniProtKB-KW"/>
</dbReference>
<comment type="subcellular location">
    <subcellularLocation>
        <location evidence="3">Cytoplasm</location>
    </subcellularLocation>
</comment>
<dbReference type="STRING" id="1941349.STSP1_00387"/>
<dbReference type="Gene3D" id="1.10.40.50">
    <property type="entry name" value="Probable gtpase engc, domain 3"/>
    <property type="match status" value="1"/>
</dbReference>
<comment type="similarity">
    <text evidence="3">Belongs to the TRAFAC class YlqF/YawG GTPase family. RsgA subfamily.</text>
</comment>
<keyword evidence="3" id="KW-0479">Metal-binding</keyword>
<dbReference type="GO" id="GO:0042274">
    <property type="term" value="P:ribosomal small subunit biogenesis"/>
    <property type="evidence" value="ECO:0007669"/>
    <property type="project" value="UniProtKB-UniRule"/>
</dbReference>
<dbReference type="HAMAP" id="MF_01820">
    <property type="entry name" value="GTPase_RsgA"/>
    <property type="match status" value="1"/>
</dbReference>
<keyword evidence="7" id="KW-1185">Reference proteome</keyword>
<dbReference type="Pfam" id="PF03193">
    <property type="entry name" value="RsgA_GTPase"/>
    <property type="match status" value="1"/>
</dbReference>
<dbReference type="OrthoDB" id="9809485at2"/>
<gene>
    <name evidence="3 6" type="primary">rsgA</name>
    <name evidence="6" type="ORF">STSP1_00387</name>
</gene>
<dbReference type="NCBIfam" id="TIGR00157">
    <property type="entry name" value="ribosome small subunit-dependent GTPase A"/>
    <property type="match status" value="1"/>
</dbReference>
<feature type="binding site" evidence="3">
    <location>
        <begin position="281"/>
        <end position="289"/>
    </location>
    <ligand>
        <name>GTP</name>
        <dbReference type="ChEBI" id="CHEBI:37565"/>
    </ligand>
</feature>
<dbReference type="InterPro" id="IPR010914">
    <property type="entry name" value="RsgA_GTPase_dom"/>
</dbReference>
<dbReference type="GO" id="GO:0005737">
    <property type="term" value="C:cytoplasm"/>
    <property type="evidence" value="ECO:0007669"/>
    <property type="project" value="UniProtKB-SubCell"/>
</dbReference>
<keyword evidence="3" id="KW-0694">RNA-binding</keyword>
<feature type="binding site" evidence="3">
    <location>
        <begin position="227"/>
        <end position="230"/>
    </location>
    <ligand>
        <name>GTP</name>
        <dbReference type="ChEBI" id="CHEBI:37565"/>
    </ligand>
</feature>
<evidence type="ECO:0000313" key="6">
    <source>
        <dbReference type="EMBL" id="ARN56017.1"/>
    </source>
</evidence>
<dbReference type="EC" id="3.6.1.-" evidence="3"/>
<keyword evidence="2 3" id="KW-0342">GTP-binding</keyword>
<dbReference type="KEGG" id="pbp:STSP1_00387"/>
<dbReference type="PROSITE" id="PS51721">
    <property type="entry name" value="G_CP"/>
    <property type="match status" value="1"/>
</dbReference>
<evidence type="ECO:0000313" key="7">
    <source>
        <dbReference type="Proteomes" id="UP000193334"/>
    </source>
</evidence>
<evidence type="ECO:0000256" key="2">
    <source>
        <dbReference type="ARBA" id="ARBA00023134"/>
    </source>
</evidence>
<evidence type="ECO:0000259" key="5">
    <source>
        <dbReference type="PROSITE" id="PS51721"/>
    </source>
</evidence>
<dbReference type="GO" id="GO:0019843">
    <property type="term" value="F:rRNA binding"/>
    <property type="evidence" value="ECO:0007669"/>
    <property type="project" value="UniProtKB-KW"/>
</dbReference>
<sequence>MKKSKRKFFQQQLKKLNESEKKQLYKRAANLRKASQVGAMNRKHSFRSKIDHRSNWDNVTNFEKKKKAPKMDIDDWALKVLEEEGIQTLRETCRHREDLGEYSEKHYGMIEEVMPAECLVYSEGSDVRCIIGPEFSMTQKSDLAVGDNVYFSYSKHGTAVLHSVEQRKSCISRPDPTKAGIERVTAANVDKAVIVAAIKRPELRPSLIDRYLIAAQKGGVEPVICVNKIDLINDSAREKEMEILKAYQEIGLDVVECSAENGSGLYELKKSLASSRSVFVGHSGTGKTSLLNRLCPNVDAQTGSVHNGTGLGRHTTKNSKLYQIENNIWIIDTPGIREFGLWDMNPDDLKWYFEEFDYFAENCRYSDCSHTHEPGCAVKQAVQSGDISRTRYESYLRILETISKNSS</sequence>
<reference evidence="7" key="1">
    <citation type="submission" date="2017-04" db="EMBL/GenBank/DDBJ databases">
        <title>Comparative genomics and description of representatives of a novel lineage of planctomycetes thriving in anoxic sediments.</title>
        <authorList>
            <person name="Spring S."/>
            <person name="Bunk B."/>
            <person name="Sproer C."/>
        </authorList>
    </citation>
    <scope>NUCLEOTIDE SEQUENCE [LARGE SCALE GENOMIC DNA]</scope>
    <source>
        <strain evidence="7">ST-PulAB-D4</strain>
    </source>
</reference>
<feature type="binding site" evidence="3">
    <location>
        <position position="368"/>
    </location>
    <ligand>
        <name>Zn(2+)</name>
        <dbReference type="ChEBI" id="CHEBI:29105"/>
    </ligand>
</feature>
<keyword evidence="3" id="KW-0690">Ribosome biogenesis</keyword>
<dbReference type="InterPro" id="IPR027417">
    <property type="entry name" value="P-loop_NTPase"/>
</dbReference>
<dbReference type="InterPro" id="IPR004881">
    <property type="entry name" value="Ribosome_biogen_GTPase_RsgA"/>
</dbReference>
<dbReference type="CDD" id="cd01854">
    <property type="entry name" value="YjeQ_EngC"/>
    <property type="match status" value="1"/>
</dbReference>
<dbReference type="PROSITE" id="PS50936">
    <property type="entry name" value="ENGC_GTPASE"/>
    <property type="match status" value="1"/>
</dbReference>
<dbReference type="EMBL" id="CP021023">
    <property type="protein sequence ID" value="ARN56017.1"/>
    <property type="molecule type" value="Genomic_DNA"/>
</dbReference>
<dbReference type="Proteomes" id="UP000193334">
    <property type="component" value="Chromosome"/>
</dbReference>
<name>A0A1W6LJR3_9BACT</name>
<dbReference type="RefSeq" id="WP_085754734.1">
    <property type="nucleotide sequence ID" value="NZ_CP021023.1"/>
</dbReference>
<dbReference type="GO" id="GO:0005525">
    <property type="term" value="F:GTP binding"/>
    <property type="evidence" value="ECO:0007669"/>
    <property type="project" value="UniProtKB-UniRule"/>
</dbReference>
<comment type="cofactor">
    <cofactor evidence="3">
        <name>Zn(2+)</name>
        <dbReference type="ChEBI" id="CHEBI:29105"/>
    </cofactor>
    <text evidence="3">Binds 1 zinc ion per subunit.</text>
</comment>
<keyword evidence="3 6" id="KW-0378">Hydrolase</keyword>
<dbReference type="SUPFAM" id="SSF52540">
    <property type="entry name" value="P-loop containing nucleoside triphosphate hydrolases"/>
    <property type="match status" value="1"/>
</dbReference>
<dbReference type="AlphaFoldDB" id="A0A1W6LJR3"/>
<dbReference type="GO" id="GO:0003924">
    <property type="term" value="F:GTPase activity"/>
    <property type="evidence" value="ECO:0007669"/>
    <property type="project" value="UniProtKB-UniRule"/>
</dbReference>
<feature type="binding site" evidence="3">
    <location>
        <position position="376"/>
    </location>
    <ligand>
        <name>Zn(2+)</name>
        <dbReference type="ChEBI" id="CHEBI:29105"/>
    </ligand>
</feature>
<evidence type="ECO:0000256" key="1">
    <source>
        <dbReference type="ARBA" id="ARBA00022741"/>
    </source>
</evidence>
<evidence type="ECO:0000259" key="4">
    <source>
        <dbReference type="PROSITE" id="PS50936"/>
    </source>
</evidence>
<organism evidence="6 7">
    <name type="scientific">Sedimentisphaera salicampi</name>
    <dbReference type="NCBI Taxonomy" id="1941349"/>
    <lineage>
        <taxon>Bacteria</taxon>
        <taxon>Pseudomonadati</taxon>
        <taxon>Planctomycetota</taxon>
        <taxon>Phycisphaerae</taxon>
        <taxon>Sedimentisphaerales</taxon>
        <taxon>Sedimentisphaeraceae</taxon>
        <taxon>Sedimentisphaera</taxon>
    </lineage>
</organism>
<evidence type="ECO:0000256" key="3">
    <source>
        <dbReference type="HAMAP-Rule" id="MF_01820"/>
    </source>
</evidence>
<dbReference type="PANTHER" id="PTHR32120:SF11">
    <property type="entry name" value="SMALL RIBOSOMAL SUBUNIT BIOGENESIS GTPASE RSGA 1, MITOCHONDRIAL-RELATED"/>
    <property type="match status" value="1"/>
</dbReference>
<accession>A0A1W6LJR3</accession>
<keyword evidence="3" id="KW-0963">Cytoplasm</keyword>
<comment type="function">
    <text evidence="3">One of several proteins that assist in the late maturation steps of the functional core of the 30S ribosomal subunit. Helps release RbfA from mature subunits. May play a role in the assembly of ribosomal proteins into the subunit. Circularly permuted GTPase that catalyzes slow GTP hydrolysis, GTPase activity is stimulated by the 30S ribosomal subunit.</text>
</comment>
<dbReference type="InterPro" id="IPR030378">
    <property type="entry name" value="G_CP_dom"/>
</dbReference>
<keyword evidence="1 3" id="KW-0547">Nucleotide-binding</keyword>
<feature type="domain" description="CP-type G" evidence="5">
    <location>
        <begin position="178"/>
        <end position="339"/>
    </location>
</feature>
<protein>
    <recommendedName>
        <fullName evidence="3">Small ribosomal subunit biogenesis GTPase RsgA</fullName>
        <ecNumber evidence="3">3.6.1.-</ecNumber>
    </recommendedName>
</protein>
<feature type="binding site" evidence="3">
    <location>
        <position position="363"/>
    </location>
    <ligand>
        <name>Zn(2+)</name>
        <dbReference type="ChEBI" id="CHEBI:29105"/>
    </ligand>
</feature>
<keyword evidence="3" id="KW-0699">rRNA-binding</keyword>
<dbReference type="PANTHER" id="PTHR32120">
    <property type="entry name" value="SMALL RIBOSOMAL SUBUNIT BIOGENESIS GTPASE RSGA"/>
    <property type="match status" value="1"/>
</dbReference>
<dbReference type="Gene3D" id="3.40.50.300">
    <property type="entry name" value="P-loop containing nucleotide triphosphate hydrolases"/>
    <property type="match status" value="1"/>
</dbReference>
<proteinExistence type="inferred from homology"/>
<comment type="subunit">
    <text evidence="3">Monomer. Associates with 30S ribosomal subunit, binds 16S rRNA.</text>
</comment>
<feature type="domain" description="EngC GTPase" evidence="4">
    <location>
        <begin position="187"/>
        <end position="337"/>
    </location>
</feature>
<keyword evidence="3" id="KW-0862">Zinc</keyword>
<feature type="binding site" evidence="3">
    <location>
        <position position="370"/>
    </location>
    <ligand>
        <name>Zn(2+)</name>
        <dbReference type="ChEBI" id="CHEBI:29105"/>
    </ligand>
</feature>